<keyword evidence="7" id="KW-0963">Cytoplasm</keyword>
<dbReference type="HAMAP" id="MF_00109">
    <property type="entry name" value="Shikimate_kinase"/>
    <property type="match status" value="1"/>
</dbReference>
<dbReference type="PANTHER" id="PTHR21087:SF16">
    <property type="entry name" value="SHIKIMATE KINASE 1, CHLOROPLASTIC"/>
    <property type="match status" value="1"/>
</dbReference>
<reference evidence="8 9" key="1">
    <citation type="submission" date="2018-07" db="EMBL/GenBank/DDBJ databases">
        <title>Genomic Encyclopedia of Type Strains, Phase IV (KMG-IV): sequencing the most valuable type-strain genomes for metagenomic binning, comparative biology and taxonomic classification.</title>
        <authorList>
            <person name="Goeker M."/>
        </authorList>
    </citation>
    <scope>NUCLEOTIDE SEQUENCE [LARGE SCALE GENOMIC DNA]</scope>
    <source>
        <strain evidence="8 9">DSM 27016</strain>
    </source>
</reference>
<comment type="caution">
    <text evidence="8">The sequence shown here is derived from an EMBL/GenBank/DDBJ whole genome shotgun (WGS) entry which is preliminary data.</text>
</comment>
<keyword evidence="7" id="KW-0479">Metal-binding</keyword>
<dbReference type="GO" id="GO:0000287">
    <property type="term" value="F:magnesium ion binding"/>
    <property type="evidence" value="ECO:0007669"/>
    <property type="project" value="UniProtKB-UniRule"/>
</dbReference>
<proteinExistence type="inferred from homology"/>
<dbReference type="EMBL" id="QPJT01000010">
    <property type="protein sequence ID" value="RCX16624.1"/>
    <property type="molecule type" value="Genomic_DNA"/>
</dbReference>
<evidence type="ECO:0000256" key="2">
    <source>
        <dbReference type="ARBA" id="ARBA00022679"/>
    </source>
</evidence>
<dbReference type="CDD" id="cd00464">
    <property type="entry name" value="SK"/>
    <property type="match status" value="1"/>
</dbReference>
<feature type="binding site" evidence="7">
    <location>
        <position position="131"/>
    </location>
    <ligand>
        <name>substrate</name>
    </ligand>
</feature>
<dbReference type="Proteomes" id="UP000253034">
    <property type="component" value="Unassembled WGS sequence"/>
</dbReference>
<keyword evidence="7" id="KW-0460">Magnesium</keyword>
<dbReference type="GO" id="GO:0004765">
    <property type="term" value="F:shikimate kinase activity"/>
    <property type="evidence" value="ECO:0007669"/>
    <property type="project" value="UniProtKB-UniRule"/>
</dbReference>
<gene>
    <name evidence="7" type="primary">aroK</name>
    <name evidence="8" type="ORF">DFR58_110122</name>
</gene>
<keyword evidence="5 7" id="KW-0067">ATP-binding</keyword>
<feature type="binding site" evidence="7">
    <location>
        <position position="33"/>
    </location>
    <ligand>
        <name>substrate</name>
    </ligand>
</feature>
<organism evidence="8 9">
    <name type="scientific">Anaerobacterium chartisolvens</name>
    <dbReference type="NCBI Taxonomy" id="1297424"/>
    <lineage>
        <taxon>Bacteria</taxon>
        <taxon>Bacillati</taxon>
        <taxon>Bacillota</taxon>
        <taxon>Clostridia</taxon>
        <taxon>Eubacteriales</taxon>
        <taxon>Oscillospiraceae</taxon>
        <taxon>Anaerobacterium</taxon>
    </lineage>
</organism>
<dbReference type="UniPathway" id="UPA00053">
    <property type="reaction ID" value="UER00088"/>
</dbReference>
<keyword evidence="1 7" id="KW-0028">Amino-acid biosynthesis</keyword>
<evidence type="ECO:0000313" key="8">
    <source>
        <dbReference type="EMBL" id="RCX16624.1"/>
    </source>
</evidence>
<dbReference type="PRINTS" id="PR01100">
    <property type="entry name" value="SHIKIMTKNASE"/>
</dbReference>
<dbReference type="InterPro" id="IPR027417">
    <property type="entry name" value="P-loop_NTPase"/>
</dbReference>
<dbReference type="SUPFAM" id="SSF52540">
    <property type="entry name" value="P-loop containing nucleoside triphosphate hydrolases"/>
    <property type="match status" value="1"/>
</dbReference>
<evidence type="ECO:0000256" key="3">
    <source>
        <dbReference type="ARBA" id="ARBA00022741"/>
    </source>
</evidence>
<keyword evidence="4 7" id="KW-0418">Kinase</keyword>
<comment type="subunit">
    <text evidence="7">Monomer.</text>
</comment>
<dbReference type="EC" id="2.7.1.71" evidence="7"/>
<feature type="binding site" evidence="7">
    <location>
        <position position="15"/>
    </location>
    <ligand>
        <name>Mg(2+)</name>
        <dbReference type="ChEBI" id="CHEBI:18420"/>
    </ligand>
</feature>
<evidence type="ECO:0000256" key="7">
    <source>
        <dbReference type="HAMAP-Rule" id="MF_00109"/>
    </source>
</evidence>
<protein>
    <recommendedName>
        <fullName evidence="7">Shikimate kinase</fullName>
        <shortName evidence="7">SK</shortName>
        <ecNumber evidence="7">2.7.1.71</ecNumber>
    </recommendedName>
</protein>
<dbReference type="GO" id="GO:0005829">
    <property type="term" value="C:cytosol"/>
    <property type="evidence" value="ECO:0007669"/>
    <property type="project" value="TreeGrafter"/>
</dbReference>
<feature type="binding site" evidence="7">
    <location>
        <begin position="11"/>
        <end position="16"/>
    </location>
    <ligand>
        <name>ATP</name>
        <dbReference type="ChEBI" id="CHEBI:30616"/>
    </ligand>
</feature>
<comment type="pathway">
    <text evidence="7">Metabolic intermediate biosynthesis; chorismate biosynthesis; chorismate from D-erythrose 4-phosphate and phosphoenolpyruvate: step 5/7.</text>
</comment>
<comment type="cofactor">
    <cofactor evidence="7">
        <name>Mg(2+)</name>
        <dbReference type="ChEBI" id="CHEBI:18420"/>
    </cofactor>
    <text evidence="7">Binds 1 Mg(2+) ion per subunit.</text>
</comment>
<dbReference type="InterPro" id="IPR031322">
    <property type="entry name" value="Shikimate/glucono_kinase"/>
</dbReference>
<dbReference type="GO" id="GO:0009423">
    <property type="term" value="P:chorismate biosynthetic process"/>
    <property type="evidence" value="ECO:0007669"/>
    <property type="project" value="UniProtKB-UniRule"/>
</dbReference>
<comment type="subcellular location">
    <subcellularLocation>
        <location evidence="7">Cytoplasm</location>
    </subcellularLocation>
</comment>
<dbReference type="GO" id="GO:0009073">
    <property type="term" value="P:aromatic amino acid family biosynthetic process"/>
    <property type="evidence" value="ECO:0007669"/>
    <property type="project" value="UniProtKB-KW"/>
</dbReference>
<accession>A0A369BAB3</accession>
<dbReference type="GO" id="GO:0005524">
    <property type="term" value="F:ATP binding"/>
    <property type="evidence" value="ECO:0007669"/>
    <property type="project" value="UniProtKB-UniRule"/>
</dbReference>
<comment type="catalytic activity">
    <reaction evidence="7">
        <text>shikimate + ATP = 3-phosphoshikimate + ADP + H(+)</text>
        <dbReference type="Rhea" id="RHEA:13121"/>
        <dbReference type="ChEBI" id="CHEBI:15378"/>
        <dbReference type="ChEBI" id="CHEBI:30616"/>
        <dbReference type="ChEBI" id="CHEBI:36208"/>
        <dbReference type="ChEBI" id="CHEBI:145989"/>
        <dbReference type="ChEBI" id="CHEBI:456216"/>
        <dbReference type="EC" id="2.7.1.71"/>
    </reaction>
</comment>
<comment type="caution">
    <text evidence="7">Lacks conserved residue(s) required for the propagation of feature annotation.</text>
</comment>
<evidence type="ECO:0000313" key="9">
    <source>
        <dbReference type="Proteomes" id="UP000253034"/>
    </source>
</evidence>
<dbReference type="Pfam" id="PF01202">
    <property type="entry name" value="SKI"/>
    <property type="match status" value="1"/>
</dbReference>
<comment type="similarity">
    <text evidence="7">Belongs to the shikimate kinase family.</text>
</comment>
<evidence type="ECO:0000256" key="5">
    <source>
        <dbReference type="ARBA" id="ARBA00022840"/>
    </source>
</evidence>
<feature type="binding site" evidence="7">
    <location>
        <position position="78"/>
    </location>
    <ligand>
        <name>substrate</name>
    </ligand>
</feature>
<keyword evidence="6 7" id="KW-0057">Aromatic amino acid biosynthesis</keyword>
<keyword evidence="9" id="KW-1185">Reference proteome</keyword>
<dbReference type="OrthoDB" id="9800332at2"/>
<sequence>MKNIVLIGMPSSGKSTVGKLLSDKMSMAFADTDALIFKRENRALRDIVNNDGLDAFLKIQQEVILKINLTDSIISTGGSVVYSEASMLHLKQNGVVVYLEEEYSEIEGRVEAGRRFARNGDQTLLDLYNERTPLYLRYADITIKCSHKSANEVAQEVKSIIEALNAGG</sequence>
<evidence type="ECO:0000256" key="1">
    <source>
        <dbReference type="ARBA" id="ARBA00022605"/>
    </source>
</evidence>
<name>A0A369BAB3_9FIRM</name>
<feature type="binding site" evidence="7">
    <location>
        <position position="114"/>
    </location>
    <ligand>
        <name>ATP</name>
        <dbReference type="ChEBI" id="CHEBI:30616"/>
    </ligand>
</feature>
<dbReference type="AlphaFoldDB" id="A0A369BAB3"/>
<dbReference type="InterPro" id="IPR000623">
    <property type="entry name" value="Shikimate_kinase/TSH1"/>
</dbReference>
<keyword evidence="2 7" id="KW-0808">Transferase</keyword>
<dbReference type="PANTHER" id="PTHR21087">
    <property type="entry name" value="SHIKIMATE KINASE"/>
    <property type="match status" value="1"/>
</dbReference>
<evidence type="ECO:0000256" key="6">
    <source>
        <dbReference type="ARBA" id="ARBA00023141"/>
    </source>
</evidence>
<keyword evidence="3 7" id="KW-0547">Nucleotide-binding</keyword>
<evidence type="ECO:0000256" key="4">
    <source>
        <dbReference type="ARBA" id="ARBA00022777"/>
    </source>
</evidence>
<dbReference type="RefSeq" id="WP_114297784.1">
    <property type="nucleotide sequence ID" value="NZ_QPJT01000010.1"/>
</dbReference>
<dbReference type="Gene3D" id="3.40.50.300">
    <property type="entry name" value="P-loop containing nucleotide triphosphate hydrolases"/>
    <property type="match status" value="1"/>
</dbReference>
<dbReference type="GO" id="GO:0008652">
    <property type="term" value="P:amino acid biosynthetic process"/>
    <property type="evidence" value="ECO:0007669"/>
    <property type="project" value="UniProtKB-KW"/>
</dbReference>
<comment type="function">
    <text evidence="7">Catalyzes the specific phosphorylation of the 3-hydroxyl group of shikimic acid using ATP as a cosubstrate.</text>
</comment>